<comment type="similarity">
    <text evidence="2">Belongs to the TspO/BZRP family.</text>
</comment>
<keyword evidence="8" id="KW-1185">Reference proteome</keyword>
<accession>A0A194AE70</accession>
<protein>
    <recommendedName>
        <fullName evidence="9">Tryptophan-rich sensory protein</fullName>
    </recommendedName>
</protein>
<feature type="transmembrane region" description="Helical" evidence="6">
    <location>
        <begin position="51"/>
        <end position="72"/>
    </location>
</feature>
<name>A0A194AE70_9BACT</name>
<feature type="transmembrane region" description="Helical" evidence="6">
    <location>
        <begin position="84"/>
        <end position="102"/>
    </location>
</feature>
<dbReference type="EMBL" id="BDFE01000006">
    <property type="protein sequence ID" value="GAU07628.1"/>
    <property type="molecule type" value="Genomic_DNA"/>
</dbReference>
<dbReference type="InterPro" id="IPR038330">
    <property type="entry name" value="TspO/MBR-related_sf"/>
</dbReference>
<organism evidence="7 8">
    <name type="scientific">Desulfoplanes formicivorans</name>
    <dbReference type="NCBI Taxonomy" id="1592317"/>
    <lineage>
        <taxon>Bacteria</taxon>
        <taxon>Pseudomonadati</taxon>
        <taxon>Thermodesulfobacteriota</taxon>
        <taxon>Desulfovibrionia</taxon>
        <taxon>Desulfovibrionales</taxon>
        <taxon>Desulfoplanaceae</taxon>
        <taxon>Desulfoplanes</taxon>
    </lineage>
</organism>
<evidence type="ECO:0000313" key="7">
    <source>
        <dbReference type="EMBL" id="GAU07628.1"/>
    </source>
</evidence>
<feature type="transmembrane region" description="Helical" evidence="6">
    <location>
        <begin position="108"/>
        <end position="129"/>
    </location>
</feature>
<dbReference type="InterPro" id="IPR004307">
    <property type="entry name" value="TspO_MBR"/>
</dbReference>
<dbReference type="GO" id="GO:0016020">
    <property type="term" value="C:membrane"/>
    <property type="evidence" value="ECO:0007669"/>
    <property type="project" value="UniProtKB-SubCell"/>
</dbReference>
<evidence type="ECO:0000256" key="2">
    <source>
        <dbReference type="ARBA" id="ARBA00007524"/>
    </source>
</evidence>
<comment type="caution">
    <text evidence="7">The sequence shown here is derived from an EMBL/GenBank/DDBJ whole genome shotgun (WGS) entry which is preliminary data.</text>
</comment>
<evidence type="ECO:0000256" key="6">
    <source>
        <dbReference type="SAM" id="Phobius"/>
    </source>
</evidence>
<evidence type="ECO:0008006" key="9">
    <source>
        <dbReference type="Google" id="ProtNLM"/>
    </source>
</evidence>
<dbReference type="Gene3D" id="1.20.1260.100">
    <property type="entry name" value="TspO/MBR protein"/>
    <property type="match status" value="1"/>
</dbReference>
<dbReference type="RefSeq" id="WP_069857140.1">
    <property type="nucleotide sequence ID" value="NZ_BDFE01000006.1"/>
</dbReference>
<dbReference type="Proteomes" id="UP000095200">
    <property type="component" value="Unassembled WGS sequence"/>
</dbReference>
<sequence length="165" mass="18388">MKPASRTKQLIGLVGWLAVCFAASAIGAWATMQAGSFYTPLIQPAWAPPSWLFGPVWTVLYALMALAAWMVWCSGGFSVQGVALWFFLGQLLPNALWSWIFFTWHLGLLAFADIVLLWLLIAVTLVLFWRVRPLAGALLIPYLLWVGFAAFLNYALWQLNPTILG</sequence>
<evidence type="ECO:0000256" key="5">
    <source>
        <dbReference type="ARBA" id="ARBA00023136"/>
    </source>
</evidence>
<gene>
    <name evidence="7" type="ORF">DPF_0323</name>
</gene>
<dbReference type="Pfam" id="PF03073">
    <property type="entry name" value="TspO_MBR"/>
    <property type="match status" value="1"/>
</dbReference>
<proteinExistence type="inferred from homology"/>
<dbReference type="CDD" id="cd15904">
    <property type="entry name" value="TSPO_MBR"/>
    <property type="match status" value="1"/>
</dbReference>
<dbReference type="GO" id="GO:0033013">
    <property type="term" value="P:tetrapyrrole metabolic process"/>
    <property type="evidence" value="ECO:0007669"/>
    <property type="project" value="UniProtKB-ARBA"/>
</dbReference>
<dbReference type="PANTHER" id="PTHR10057">
    <property type="entry name" value="PERIPHERAL-TYPE BENZODIAZEPINE RECEPTOR"/>
    <property type="match status" value="1"/>
</dbReference>
<comment type="subcellular location">
    <subcellularLocation>
        <location evidence="1">Membrane</location>
        <topology evidence="1">Multi-pass membrane protein</topology>
    </subcellularLocation>
</comment>
<evidence type="ECO:0000256" key="1">
    <source>
        <dbReference type="ARBA" id="ARBA00004141"/>
    </source>
</evidence>
<keyword evidence="5 6" id="KW-0472">Membrane</keyword>
<evidence type="ECO:0000256" key="3">
    <source>
        <dbReference type="ARBA" id="ARBA00022692"/>
    </source>
</evidence>
<feature type="transmembrane region" description="Helical" evidence="6">
    <location>
        <begin position="136"/>
        <end position="157"/>
    </location>
</feature>
<dbReference type="STRING" id="1592317.DPF_0323"/>
<dbReference type="OrthoDB" id="9795496at2"/>
<dbReference type="PANTHER" id="PTHR10057:SF0">
    <property type="entry name" value="TRANSLOCATOR PROTEIN"/>
    <property type="match status" value="1"/>
</dbReference>
<evidence type="ECO:0000313" key="8">
    <source>
        <dbReference type="Proteomes" id="UP000095200"/>
    </source>
</evidence>
<dbReference type="AlphaFoldDB" id="A0A194AE70"/>
<dbReference type="PIRSF" id="PIRSF005859">
    <property type="entry name" value="PBR"/>
    <property type="match status" value="1"/>
</dbReference>
<evidence type="ECO:0000256" key="4">
    <source>
        <dbReference type="ARBA" id="ARBA00022989"/>
    </source>
</evidence>
<keyword evidence="4 6" id="KW-1133">Transmembrane helix</keyword>
<reference evidence="8" key="1">
    <citation type="submission" date="2016-06" db="EMBL/GenBank/DDBJ databases">
        <title>Draft genome sequence of Desulfoplanes formicivorans strain Pf12B.</title>
        <authorList>
            <person name="Watanabe M."/>
            <person name="Kojima H."/>
            <person name="Fukui M."/>
        </authorList>
    </citation>
    <scope>NUCLEOTIDE SEQUENCE [LARGE SCALE GENOMIC DNA]</scope>
    <source>
        <strain evidence="8">Pf12B</strain>
    </source>
</reference>
<dbReference type="FunFam" id="1.20.1260.100:FF:000001">
    <property type="entry name" value="translocator protein 2"/>
    <property type="match status" value="1"/>
</dbReference>
<keyword evidence="3 6" id="KW-0812">Transmembrane</keyword>